<evidence type="ECO:0000313" key="12">
    <source>
        <dbReference type="Proteomes" id="UP000180235"/>
    </source>
</evidence>
<accession>A0A1J0A8X4</accession>
<dbReference type="Pfam" id="PF01909">
    <property type="entry name" value="NTP_transf_2"/>
    <property type="match status" value="1"/>
</dbReference>
<evidence type="ECO:0000256" key="4">
    <source>
        <dbReference type="ARBA" id="ARBA00022695"/>
    </source>
</evidence>
<dbReference type="AlphaFoldDB" id="A0A1J0A8X4"/>
<dbReference type="GO" id="GO:0005524">
    <property type="term" value="F:ATP binding"/>
    <property type="evidence" value="ECO:0007669"/>
    <property type="project" value="UniProtKB-KW"/>
</dbReference>
<evidence type="ECO:0000256" key="7">
    <source>
        <dbReference type="ARBA" id="ARBA00022840"/>
    </source>
</evidence>
<evidence type="ECO:0000256" key="2">
    <source>
        <dbReference type="ARBA" id="ARBA00022649"/>
    </source>
</evidence>
<dbReference type="GO" id="GO:0046872">
    <property type="term" value="F:metal ion binding"/>
    <property type="evidence" value="ECO:0007669"/>
    <property type="project" value="UniProtKB-KW"/>
</dbReference>
<dbReference type="InterPro" id="IPR043519">
    <property type="entry name" value="NT_sf"/>
</dbReference>
<keyword evidence="4" id="KW-0548">Nucleotidyltransferase</keyword>
<dbReference type="CDD" id="cd05403">
    <property type="entry name" value="NT_KNTase_like"/>
    <property type="match status" value="1"/>
</dbReference>
<feature type="domain" description="Polymerase nucleotidyl transferase" evidence="10">
    <location>
        <begin position="41"/>
        <end position="116"/>
    </location>
</feature>
<dbReference type="Gene3D" id="3.30.460.10">
    <property type="entry name" value="Beta Polymerase, domain 2"/>
    <property type="match status" value="1"/>
</dbReference>
<keyword evidence="2" id="KW-1277">Toxin-antitoxin system</keyword>
<keyword evidence="8" id="KW-0460">Magnesium</keyword>
<dbReference type="STRING" id="1188229.GlitD10_0072"/>
<evidence type="ECO:0000256" key="5">
    <source>
        <dbReference type="ARBA" id="ARBA00022723"/>
    </source>
</evidence>
<evidence type="ECO:0000256" key="6">
    <source>
        <dbReference type="ARBA" id="ARBA00022741"/>
    </source>
</evidence>
<organism evidence="11 12">
    <name type="scientific">Gloeomargarita lithophora Alchichica-D10</name>
    <dbReference type="NCBI Taxonomy" id="1188229"/>
    <lineage>
        <taxon>Bacteria</taxon>
        <taxon>Bacillati</taxon>
        <taxon>Cyanobacteriota</taxon>
        <taxon>Cyanophyceae</taxon>
        <taxon>Gloeomargaritales</taxon>
        <taxon>Gloeomargaritaceae</taxon>
        <taxon>Gloeomargarita</taxon>
    </lineage>
</organism>
<evidence type="ECO:0000256" key="1">
    <source>
        <dbReference type="ARBA" id="ARBA00001946"/>
    </source>
</evidence>
<sequence length="133" mass="15276">MRKTLPPQEMESIANLNFTPPIGSAPFNLQLQERLSITPDKLSEFCQRRQIGELALFGSVLRDDFHVNSDIDMLITFEPNAKISLLDLVDMQDELEGLCHRKVDLLTKKSIETSSNWIRRKEILTTARVIYES</sequence>
<evidence type="ECO:0000313" key="11">
    <source>
        <dbReference type="EMBL" id="APB32373.1"/>
    </source>
</evidence>
<dbReference type="PANTHER" id="PTHR33571">
    <property type="entry name" value="SSL8005 PROTEIN"/>
    <property type="match status" value="1"/>
</dbReference>
<evidence type="ECO:0000256" key="9">
    <source>
        <dbReference type="ARBA" id="ARBA00038276"/>
    </source>
</evidence>
<gene>
    <name evidence="11" type="ORF">GlitD10_0072</name>
</gene>
<proteinExistence type="inferred from homology"/>
<reference evidence="11 12" key="1">
    <citation type="submission" date="2016-10" db="EMBL/GenBank/DDBJ databases">
        <title>Description of Gloeomargarita lithophora gen. nov., sp. nov., a thylakoid-bearing basal-branching cyanobacterium with intracellular carbonates, and proposal for Gloeomargaritales ord. nov.</title>
        <authorList>
            <person name="Moreira D."/>
            <person name="Tavera R."/>
            <person name="Benzerara K."/>
            <person name="Skouri-Panet F."/>
            <person name="Couradeau E."/>
            <person name="Gerard E."/>
            <person name="Loussert C."/>
            <person name="Novelo E."/>
            <person name="Zivanovic Y."/>
            <person name="Lopez-Garcia P."/>
        </authorList>
    </citation>
    <scope>NUCLEOTIDE SEQUENCE [LARGE SCALE GENOMIC DNA]</scope>
    <source>
        <strain evidence="11 12">D10</strain>
    </source>
</reference>
<keyword evidence="7" id="KW-0067">ATP-binding</keyword>
<keyword evidence="12" id="KW-1185">Reference proteome</keyword>
<protein>
    <submittedName>
        <fullName evidence="11">Nucleotidyltransferase</fullName>
    </submittedName>
</protein>
<dbReference type="PANTHER" id="PTHR33571:SF12">
    <property type="entry name" value="BSL3053 PROTEIN"/>
    <property type="match status" value="1"/>
</dbReference>
<name>A0A1J0A8X4_9CYAN</name>
<dbReference type="EMBL" id="CP017675">
    <property type="protein sequence ID" value="APB32373.1"/>
    <property type="molecule type" value="Genomic_DNA"/>
</dbReference>
<keyword evidence="3 11" id="KW-0808">Transferase</keyword>
<evidence type="ECO:0000256" key="3">
    <source>
        <dbReference type="ARBA" id="ARBA00022679"/>
    </source>
</evidence>
<evidence type="ECO:0000256" key="8">
    <source>
        <dbReference type="ARBA" id="ARBA00022842"/>
    </source>
</evidence>
<comment type="cofactor">
    <cofactor evidence="1">
        <name>Mg(2+)</name>
        <dbReference type="ChEBI" id="CHEBI:18420"/>
    </cofactor>
</comment>
<keyword evidence="5" id="KW-0479">Metal-binding</keyword>
<keyword evidence="6" id="KW-0547">Nucleotide-binding</keyword>
<dbReference type="GO" id="GO:0016779">
    <property type="term" value="F:nucleotidyltransferase activity"/>
    <property type="evidence" value="ECO:0007669"/>
    <property type="project" value="UniProtKB-KW"/>
</dbReference>
<dbReference type="Proteomes" id="UP000180235">
    <property type="component" value="Chromosome"/>
</dbReference>
<dbReference type="InterPro" id="IPR052038">
    <property type="entry name" value="Type-VII_TA_antitoxin"/>
</dbReference>
<dbReference type="SUPFAM" id="SSF81301">
    <property type="entry name" value="Nucleotidyltransferase"/>
    <property type="match status" value="1"/>
</dbReference>
<evidence type="ECO:0000259" key="10">
    <source>
        <dbReference type="Pfam" id="PF01909"/>
    </source>
</evidence>
<dbReference type="KEGG" id="glt:GlitD10_0072"/>
<comment type="similarity">
    <text evidence="9">Belongs to the MntA antitoxin family.</text>
</comment>
<dbReference type="InterPro" id="IPR002934">
    <property type="entry name" value="Polymerase_NTP_transf_dom"/>
</dbReference>